<dbReference type="Proteomes" id="UP000028602">
    <property type="component" value="Unassembled WGS sequence"/>
</dbReference>
<organism evidence="1 2">
    <name type="scientific">Tatumella ptyseos ATCC 33301</name>
    <dbReference type="NCBI Taxonomy" id="1005995"/>
    <lineage>
        <taxon>Bacteria</taxon>
        <taxon>Pseudomonadati</taxon>
        <taxon>Pseudomonadota</taxon>
        <taxon>Gammaproteobacteria</taxon>
        <taxon>Enterobacterales</taxon>
        <taxon>Erwiniaceae</taxon>
        <taxon>Tatumella</taxon>
    </lineage>
</organism>
<name>A0A085JIQ3_9GAMM</name>
<protein>
    <submittedName>
        <fullName evidence="1">Uncharacterized protein</fullName>
    </submittedName>
</protein>
<comment type="caution">
    <text evidence="1">The sequence shown here is derived from an EMBL/GenBank/DDBJ whole genome shotgun (WGS) entry which is preliminary data.</text>
</comment>
<gene>
    <name evidence="1" type="ORF">GTPT_1355</name>
</gene>
<evidence type="ECO:0000313" key="2">
    <source>
        <dbReference type="Proteomes" id="UP000028602"/>
    </source>
</evidence>
<reference evidence="1 2" key="1">
    <citation type="submission" date="2014-05" db="EMBL/GenBank/DDBJ databases">
        <title>ATOL: Assembling a taxonomically balanced genome-scale reconstruction of the evolutionary history of the Enterobacteriaceae.</title>
        <authorList>
            <person name="Plunkett G.III."/>
            <person name="Neeno-Eckwall E.C."/>
            <person name="Glasner J.D."/>
            <person name="Perna N.T."/>
        </authorList>
    </citation>
    <scope>NUCLEOTIDE SEQUENCE [LARGE SCALE GENOMIC DNA]</scope>
    <source>
        <strain evidence="1 2">ATCC 33301</strain>
    </source>
</reference>
<proteinExistence type="predicted"/>
<dbReference type="AlphaFoldDB" id="A0A085JIQ3"/>
<dbReference type="EMBL" id="JMPR01000023">
    <property type="protein sequence ID" value="KFD20349.1"/>
    <property type="molecule type" value="Genomic_DNA"/>
</dbReference>
<dbReference type="RefSeq" id="WP_029990317.1">
    <property type="nucleotide sequence ID" value="NZ_ATMJ01000022.1"/>
</dbReference>
<accession>A0A085JIQ3</accession>
<evidence type="ECO:0000313" key="1">
    <source>
        <dbReference type="EMBL" id="KFD20349.1"/>
    </source>
</evidence>
<keyword evidence="2" id="KW-1185">Reference proteome</keyword>
<sequence length="81" mass="9094">MFYFEAFIRASAEFYHSENYSIAASESMAFSFSGTEQHQWIYSLPSLPDAAIEQITAAHAADGRKTYFGAERSITFLPVIT</sequence>